<dbReference type="PANTHER" id="PTHR30509">
    <property type="entry name" value="P-HYDROXYBENZOIC ACID EFFLUX PUMP SUBUNIT-RELATED"/>
    <property type="match status" value="1"/>
</dbReference>
<keyword evidence="6 7" id="KW-0472">Membrane</keyword>
<feature type="transmembrane region" description="Helical" evidence="7">
    <location>
        <begin position="109"/>
        <end position="126"/>
    </location>
</feature>
<feature type="transmembrane region" description="Helical" evidence="7">
    <location>
        <begin position="472"/>
        <end position="491"/>
    </location>
</feature>
<keyword evidence="9" id="KW-1185">Reference proteome</keyword>
<feature type="transmembrane region" description="Helical" evidence="7">
    <location>
        <begin position="138"/>
        <end position="159"/>
    </location>
</feature>
<dbReference type="GO" id="GO:0022857">
    <property type="term" value="F:transmembrane transporter activity"/>
    <property type="evidence" value="ECO:0007669"/>
    <property type="project" value="InterPro"/>
</dbReference>
<keyword evidence="3" id="KW-1003">Cell membrane</keyword>
<name>A0A1U6GYS6_9SPHN</name>
<feature type="transmembrane region" description="Helical" evidence="7">
    <location>
        <begin position="36"/>
        <end position="54"/>
    </location>
</feature>
<proteinExistence type="predicted"/>
<evidence type="ECO:0000256" key="3">
    <source>
        <dbReference type="ARBA" id="ARBA00022475"/>
    </source>
</evidence>
<dbReference type="Pfam" id="PF04632">
    <property type="entry name" value="FUSC"/>
    <property type="match status" value="1"/>
</dbReference>
<accession>A0A1U6GYS6</accession>
<evidence type="ECO:0000313" key="9">
    <source>
        <dbReference type="Proteomes" id="UP000190989"/>
    </source>
</evidence>
<feature type="transmembrane region" description="Helical" evidence="7">
    <location>
        <begin position="497"/>
        <end position="518"/>
    </location>
</feature>
<dbReference type="Proteomes" id="UP000190989">
    <property type="component" value="Unassembled WGS sequence"/>
</dbReference>
<dbReference type="RefSeq" id="WP_079729541.1">
    <property type="nucleotide sequence ID" value="NZ_FVZE01000001.1"/>
</dbReference>
<feature type="transmembrane region" description="Helical" evidence="7">
    <location>
        <begin position="394"/>
        <end position="411"/>
    </location>
</feature>
<evidence type="ECO:0000256" key="2">
    <source>
        <dbReference type="ARBA" id="ARBA00022448"/>
    </source>
</evidence>
<feature type="transmembrane region" description="Helical" evidence="7">
    <location>
        <begin position="12"/>
        <end position="30"/>
    </location>
</feature>
<reference evidence="9" key="1">
    <citation type="submission" date="2017-02" db="EMBL/GenBank/DDBJ databases">
        <authorList>
            <person name="Varghese N."/>
            <person name="Submissions S."/>
        </authorList>
    </citation>
    <scope>NUCLEOTIDE SEQUENCE [LARGE SCALE GENOMIC DNA]</scope>
    <source>
        <strain evidence="9">SM117</strain>
    </source>
</reference>
<feature type="transmembrane region" description="Helical" evidence="7">
    <location>
        <begin position="85"/>
        <end position="102"/>
    </location>
</feature>
<evidence type="ECO:0000256" key="4">
    <source>
        <dbReference type="ARBA" id="ARBA00022692"/>
    </source>
</evidence>
<dbReference type="AlphaFoldDB" id="A0A1U6GYS6"/>
<dbReference type="InterPro" id="IPR006726">
    <property type="entry name" value="PHBA_efflux_AaeB/fusaric-R"/>
</dbReference>
<protein>
    <submittedName>
        <fullName evidence="8">Uncharacterized membrane protein YccC</fullName>
    </submittedName>
</protein>
<evidence type="ECO:0000256" key="7">
    <source>
        <dbReference type="SAM" id="Phobius"/>
    </source>
</evidence>
<keyword evidence="5 7" id="KW-1133">Transmembrane helix</keyword>
<feature type="transmembrane region" description="Helical" evidence="7">
    <location>
        <begin position="367"/>
        <end position="388"/>
    </location>
</feature>
<dbReference type="GO" id="GO:0005886">
    <property type="term" value="C:plasma membrane"/>
    <property type="evidence" value="ECO:0007669"/>
    <property type="project" value="UniProtKB-SubCell"/>
</dbReference>
<evidence type="ECO:0000256" key="1">
    <source>
        <dbReference type="ARBA" id="ARBA00004651"/>
    </source>
</evidence>
<dbReference type="EMBL" id="FVZE01000001">
    <property type="protein sequence ID" value="SLJ88692.1"/>
    <property type="molecule type" value="Genomic_DNA"/>
</dbReference>
<dbReference type="PANTHER" id="PTHR30509:SF9">
    <property type="entry name" value="MULTIDRUG RESISTANCE PROTEIN MDTO"/>
    <property type="match status" value="1"/>
</dbReference>
<gene>
    <name evidence="8" type="ORF">SAMN06295987_101852</name>
</gene>
<evidence type="ECO:0000256" key="5">
    <source>
        <dbReference type="ARBA" id="ARBA00022989"/>
    </source>
</evidence>
<dbReference type="STRING" id="428990.SAMN06295987_101852"/>
<keyword evidence="2" id="KW-0813">Transport</keyword>
<evidence type="ECO:0000256" key="6">
    <source>
        <dbReference type="ARBA" id="ARBA00023136"/>
    </source>
</evidence>
<feature type="transmembrane region" description="Helical" evidence="7">
    <location>
        <begin position="61"/>
        <end position="79"/>
    </location>
</feature>
<sequence>MMKRFGIDSAVFSLKAYIAAMMAVYFSIQIGLERPYWAFLTSYIVAQPLAGAVLSKALFRVIGTFVGAAASVIMVPGLVNSPVLLVGAIGLWLALCVFVSLLDRTPRAYAFVLAGYTAVLIVLPSVDTPGAIFETASLRLQEITVGILCGSLVHGLVLPQSISSFLLRRVSTILLDAERWSSDSLQPNPDPSVDAERRRLALDITELHQLSIHLPFETARVAPRIRTVRALQDQLSLIMPLGAAVTDRIEQLDVEAAIPGDVRSLLDDARDWLRNLDRLEAAGREEQARQLQARCTELEPVVSTDSSWHDLMLLSLVSRLSTLIRAHRDCRDLSEQLSSLDRRPVSARAAELLEGRRGRELHYDVGGAARGAIGAFITIAVGSALWIGSGWTEAYAGVMLAGVFSALFSAAPDPLAPLRAFFLGTLIAIVIGAIYGYAILPALHGFPEFAAALAPALLLLGALMSFPRYGGFALPMLLGLGSPLLIAPTYVSRFGSYVDGALAQLVGIVFAITMIRLLQSSGLEAAIRRTIRAGWKDIAERSNLMAPADFQGWINRMLDRIALLAPRLAMSGKSPGSPLYDALRDLRTGVAIGELRDLRLAMTAEKSAPVTKVLRDVGEYYRKLEPEREKPAAPALLADIDRALKEVLGDENPRFVRSGALALISLRRNLFPEAEPMKEMPA</sequence>
<comment type="subcellular location">
    <subcellularLocation>
        <location evidence="1">Cell membrane</location>
        <topology evidence="1">Multi-pass membrane protein</topology>
    </subcellularLocation>
</comment>
<evidence type="ECO:0000313" key="8">
    <source>
        <dbReference type="EMBL" id="SLJ88692.1"/>
    </source>
</evidence>
<feature type="transmembrane region" description="Helical" evidence="7">
    <location>
        <begin position="418"/>
        <end position="440"/>
    </location>
</feature>
<keyword evidence="4 7" id="KW-0812">Transmembrane</keyword>
<feature type="transmembrane region" description="Helical" evidence="7">
    <location>
        <begin position="446"/>
        <end position="465"/>
    </location>
</feature>
<organism evidence="8 9">
    <name type="scientific">Novosphingobium mathurense</name>
    <dbReference type="NCBI Taxonomy" id="428990"/>
    <lineage>
        <taxon>Bacteria</taxon>
        <taxon>Pseudomonadati</taxon>
        <taxon>Pseudomonadota</taxon>
        <taxon>Alphaproteobacteria</taxon>
        <taxon>Sphingomonadales</taxon>
        <taxon>Sphingomonadaceae</taxon>
        <taxon>Novosphingobium</taxon>
    </lineage>
</organism>